<keyword evidence="3" id="KW-1185">Reference proteome</keyword>
<name>A0A1J0KVP8_9GAMM</name>
<gene>
    <name evidence="2" type="ORF">KX01_473</name>
</gene>
<dbReference type="RefSeq" id="WP_071663460.1">
    <property type="nucleotide sequence ID" value="NZ_CP009654.1"/>
</dbReference>
<feature type="chain" id="PRO_5009614127" evidence="1">
    <location>
        <begin position="21"/>
        <end position="162"/>
    </location>
</feature>
<accession>A0A1J0KVP8</accession>
<dbReference type="Proteomes" id="UP000182521">
    <property type="component" value="Chromosome"/>
</dbReference>
<dbReference type="EMBL" id="CP009654">
    <property type="protein sequence ID" value="APC97692.1"/>
    <property type="molecule type" value="Genomic_DNA"/>
</dbReference>
<proteinExistence type="predicted"/>
<protein>
    <submittedName>
        <fullName evidence="2">Putative outer membrane protein</fullName>
    </submittedName>
</protein>
<evidence type="ECO:0000256" key="1">
    <source>
        <dbReference type="SAM" id="SignalP"/>
    </source>
</evidence>
<feature type="signal peptide" evidence="1">
    <location>
        <begin position="1"/>
        <end position="20"/>
    </location>
</feature>
<keyword evidence="1" id="KW-0732">Signal</keyword>
<dbReference type="AlphaFoldDB" id="A0A1J0KVP8"/>
<dbReference type="KEGG" id="frc:KX01_473"/>
<dbReference type="PROSITE" id="PS51257">
    <property type="entry name" value="PROKAR_LIPOPROTEIN"/>
    <property type="match status" value="1"/>
</dbReference>
<evidence type="ECO:0000313" key="3">
    <source>
        <dbReference type="Proteomes" id="UP000182521"/>
    </source>
</evidence>
<dbReference type="STRING" id="1542390.KX01_473"/>
<reference evidence="3" key="1">
    <citation type="submission" date="2014-10" db="EMBL/GenBank/DDBJ databases">
        <authorList>
            <person name="Kuske C.R."/>
            <person name="Challacombe J.F."/>
            <person name="Daligault H.E."/>
            <person name="Davenport K.W."/>
            <person name="Johnson S.L."/>
            <person name="Siddaramappa S."/>
            <person name="Petersen J.M."/>
        </authorList>
    </citation>
    <scope>NUCLEOTIDE SEQUENCE [LARGE SCALE GENOMIC DNA]</scope>
    <source>
        <strain evidence="3">CA97-1460</strain>
    </source>
</reference>
<dbReference type="OrthoDB" id="5604745at2"/>
<organism evidence="2 3">
    <name type="scientific">Francisella frigiditurris</name>
    <dbReference type="NCBI Taxonomy" id="1542390"/>
    <lineage>
        <taxon>Bacteria</taxon>
        <taxon>Pseudomonadati</taxon>
        <taxon>Pseudomonadota</taxon>
        <taxon>Gammaproteobacteria</taxon>
        <taxon>Thiotrichales</taxon>
        <taxon>Francisellaceae</taxon>
        <taxon>Francisella</taxon>
    </lineage>
</organism>
<evidence type="ECO:0000313" key="2">
    <source>
        <dbReference type="EMBL" id="APC97692.1"/>
    </source>
</evidence>
<sequence>MKTYFIILLSLISLSLTACSSTSEPTYSGNSIGQVSNVESGTIMAIEKVNIKGTHETGERAGAIAGGLGGAFAGGGSMLTHIAGSIGGAVVGGLAGAATQDVLTSGEAYQFIIKKPSGQTISVLQTDDSNLKVGDNVTILLSGNNTRIIPSNPTTKTDSTPN</sequence>